<accession>A0ABD3XW37</accession>
<feature type="transmembrane region" description="Helical" evidence="7">
    <location>
        <begin position="161"/>
        <end position="185"/>
    </location>
</feature>
<feature type="transmembrane region" description="Helical" evidence="7">
    <location>
        <begin position="323"/>
        <end position="345"/>
    </location>
</feature>
<feature type="transmembrane region" description="Helical" evidence="7">
    <location>
        <begin position="228"/>
        <end position="249"/>
    </location>
</feature>
<dbReference type="InterPro" id="IPR011701">
    <property type="entry name" value="MFS"/>
</dbReference>
<evidence type="ECO:0000256" key="4">
    <source>
        <dbReference type="ARBA" id="ARBA00022989"/>
    </source>
</evidence>
<dbReference type="InterPro" id="IPR050930">
    <property type="entry name" value="MFS_Vesicular_Transporter"/>
</dbReference>
<dbReference type="PROSITE" id="PS50850">
    <property type="entry name" value="MFS"/>
    <property type="match status" value="1"/>
</dbReference>
<keyword evidence="10" id="KW-1185">Reference proteome</keyword>
<dbReference type="InterPro" id="IPR020846">
    <property type="entry name" value="MFS_dom"/>
</dbReference>
<name>A0ABD3XW37_SINWO</name>
<evidence type="ECO:0000313" key="10">
    <source>
        <dbReference type="Proteomes" id="UP001634394"/>
    </source>
</evidence>
<comment type="subcellular location">
    <subcellularLocation>
        <location evidence="1">Membrane</location>
        <topology evidence="1">Multi-pass membrane protein</topology>
    </subcellularLocation>
</comment>
<evidence type="ECO:0000259" key="8">
    <source>
        <dbReference type="PROSITE" id="PS50850"/>
    </source>
</evidence>
<feature type="region of interest" description="Disordered" evidence="6">
    <location>
        <begin position="1"/>
        <end position="41"/>
    </location>
</feature>
<evidence type="ECO:0000256" key="1">
    <source>
        <dbReference type="ARBA" id="ARBA00004141"/>
    </source>
</evidence>
<keyword evidence="4 7" id="KW-1133">Transmembrane helix</keyword>
<proteinExistence type="predicted"/>
<feature type="transmembrane region" description="Helical" evidence="7">
    <location>
        <begin position="536"/>
        <end position="561"/>
    </location>
</feature>
<sequence length="618" mass="67230">MEGEVKGGEEEDDPSLLKSTFLPPNPNEQITTHTSNESNGIRYDLNYGDKIHIDDESGSSSLHATINDLDLFLHSDPIRTSSCNPDDFDKSEDDSGYANCDEKHNIGDNVDGQNGLDRTIDADEDSKSSAISAVALDNSSSNTESQSTPFSFRALKREQKVVLALSFFTDLLIYLSLSILAPFFPEEAKSKNVSDTVSGWVFGIFALIQFLFSPVIGKLMPKLGSRFVFLSGLFMTGGCTVLFGLLHYVSVDNGGTVFIMLSFIIRIVLAIGCTAQQTASILMIMKFFPENMMTVFGMGEIFVGIGMVSGPAIGGFLYASGGFMLPFALIGGLAIITLPISWVTLPSDDNTVSKEEDVSTWALLKTPSSIVASLAILVSAAIWSILDPTLEPHLRQFNLDPEIIGILFLIMAAAYAVTSPIWGWLADKLPDNRILLIPGFVFAALGLLLLGPSQILGFDSDFNELWLNVLALVVLGVSASLACIPTFDLYLDVAEKLGFEDNTRTYGIVAGLWVSMYALGDFIGPSVGGFLLDQVGFNWCVTYTAGVCLAMAFIIGIGWLIEVKVCCRCKQFKKKSEDQKQSKPNEKTPLLQSLPFNTSFDENEILSTYPPRYGVDSV</sequence>
<feature type="transmembrane region" description="Helical" evidence="7">
    <location>
        <begin position="465"/>
        <end position="484"/>
    </location>
</feature>
<gene>
    <name evidence="9" type="ORF">ACJMK2_002113</name>
</gene>
<dbReference type="SUPFAM" id="SSF103473">
    <property type="entry name" value="MFS general substrate transporter"/>
    <property type="match status" value="1"/>
</dbReference>
<dbReference type="GO" id="GO:0016020">
    <property type="term" value="C:membrane"/>
    <property type="evidence" value="ECO:0007669"/>
    <property type="project" value="UniProtKB-SubCell"/>
</dbReference>
<dbReference type="PANTHER" id="PTHR23506:SF28">
    <property type="entry name" value="MFS-TYPE TRANSPORTER SLC18B1-LIKE PROTEIN"/>
    <property type="match status" value="1"/>
</dbReference>
<feature type="transmembrane region" description="Helical" evidence="7">
    <location>
        <begin position="434"/>
        <end position="453"/>
    </location>
</feature>
<protein>
    <recommendedName>
        <fullName evidence="8">Major facilitator superfamily (MFS) profile domain-containing protein</fullName>
    </recommendedName>
</protein>
<feature type="domain" description="Major facilitator superfamily (MFS) profile" evidence="8">
    <location>
        <begin position="162"/>
        <end position="564"/>
    </location>
</feature>
<dbReference type="Gene3D" id="1.20.1250.20">
    <property type="entry name" value="MFS general substrate transporter like domains"/>
    <property type="match status" value="2"/>
</dbReference>
<evidence type="ECO:0000256" key="5">
    <source>
        <dbReference type="ARBA" id="ARBA00023136"/>
    </source>
</evidence>
<keyword evidence="2" id="KW-0813">Transport</keyword>
<feature type="transmembrane region" description="Helical" evidence="7">
    <location>
        <begin position="197"/>
        <end position="216"/>
    </location>
</feature>
<dbReference type="AlphaFoldDB" id="A0ABD3XW37"/>
<evidence type="ECO:0000256" key="7">
    <source>
        <dbReference type="SAM" id="Phobius"/>
    </source>
</evidence>
<feature type="transmembrane region" description="Helical" evidence="7">
    <location>
        <begin position="406"/>
        <end position="425"/>
    </location>
</feature>
<feature type="compositionally biased region" description="Polar residues" evidence="6">
    <location>
        <begin position="27"/>
        <end position="39"/>
    </location>
</feature>
<organism evidence="9 10">
    <name type="scientific">Sinanodonta woodiana</name>
    <name type="common">Chinese pond mussel</name>
    <name type="synonym">Anodonta woodiana</name>
    <dbReference type="NCBI Taxonomy" id="1069815"/>
    <lineage>
        <taxon>Eukaryota</taxon>
        <taxon>Metazoa</taxon>
        <taxon>Spiralia</taxon>
        <taxon>Lophotrochozoa</taxon>
        <taxon>Mollusca</taxon>
        <taxon>Bivalvia</taxon>
        <taxon>Autobranchia</taxon>
        <taxon>Heteroconchia</taxon>
        <taxon>Palaeoheterodonta</taxon>
        <taxon>Unionida</taxon>
        <taxon>Unionoidea</taxon>
        <taxon>Unionidae</taxon>
        <taxon>Unioninae</taxon>
        <taxon>Sinanodonta</taxon>
    </lineage>
</organism>
<evidence type="ECO:0000256" key="6">
    <source>
        <dbReference type="SAM" id="MobiDB-lite"/>
    </source>
</evidence>
<comment type="caution">
    <text evidence="9">The sequence shown here is derived from an EMBL/GenBank/DDBJ whole genome shotgun (WGS) entry which is preliminary data.</text>
</comment>
<dbReference type="PANTHER" id="PTHR23506">
    <property type="entry name" value="GH10249P"/>
    <property type="match status" value="1"/>
</dbReference>
<evidence type="ECO:0000256" key="2">
    <source>
        <dbReference type="ARBA" id="ARBA00022448"/>
    </source>
</evidence>
<feature type="transmembrane region" description="Helical" evidence="7">
    <location>
        <begin position="366"/>
        <end position="386"/>
    </location>
</feature>
<dbReference type="InterPro" id="IPR036259">
    <property type="entry name" value="MFS_trans_sf"/>
</dbReference>
<reference evidence="9 10" key="1">
    <citation type="submission" date="2024-11" db="EMBL/GenBank/DDBJ databases">
        <title>Chromosome-level genome assembly of the freshwater bivalve Anodonta woodiana.</title>
        <authorList>
            <person name="Chen X."/>
        </authorList>
    </citation>
    <scope>NUCLEOTIDE SEQUENCE [LARGE SCALE GENOMIC DNA]</scope>
    <source>
        <strain evidence="9">MN2024</strain>
        <tissue evidence="9">Gills</tissue>
    </source>
</reference>
<feature type="transmembrane region" description="Helical" evidence="7">
    <location>
        <begin position="505"/>
        <end position="524"/>
    </location>
</feature>
<dbReference type="Pfam" id="PF07690">
    <property type="entry name" value="MFS_1"/>
    <property type="match status" value="1"/>
</dbReference>
<feature type="transmembrane region" description="Helical" evidence="7">
    <location>
        <begin position="295"/>
        <end position="317"/>
    </location>
</feature>
<evidence type="ECO:0000256" key="3">
    <source>
        <dbReference type="ARBA" id="ARBA00022692"/>
    </source>
</evidence>
<dbReference type="Proteomes" id="UP001634394">
    <property type="component" value="Unassembled WGS sequence"/>
</dbReference>
<keyword evidence="5 7" id="KW-0472">Membrane</keyword>
<evidence type="ECO:0000313" key="9">
    <source>
        <dbReference type="EMBL" id="KAL3889785.1"/>
    </source>
</evidence>
<feature type="transmembrane region" description="Helical" evidence="7">
    <location>
        <begin position="255"/>
        <end position="275"/>
    </location>
</feature>
<keyword evidence="3 7" id="KW-0812">Transmembrane</keyword>
<dbReference type="EMBL" id="JBJQND010000001">
    <property type="protein sequence ID" value="KAL3889785.1"/>
    <property type="molecule type" value="Genomic_DNA"/>
</dbReference>